<sequence>MSGTARFLRSVLCSATKTSGSFNPCCAERGARIRSLSAGRGASGQGSGGPSYGDFKIDFSKYFNTPTANPSSDSSSTTPAESEPNSKETPSLHTASAEDAAATSEGNKNLGKTGRGILDILSGGEDKGPGSAPADKFKLDLSKLFLNAEQNAARSTGEGSADGPSKPFKLNLSRLKNLSAPEDNAKFGDKHFRPNVGRPARPASSNLSDSARREISLQKLGHLSRFGSPQSYGFNVLAPKEHMLEKYFAPENMSLAARRKIELKDIRETFKMHNADCGSTPVQISLLTQKIKHLSNHLSQHKKDKHSRRGLEAMIENRRRLLIYFRRKDWEAYCYMLSTLGLRDKLEVAKA</sequence>
<proteinExistence type="predicted"/>
<gene>
    <name evidence="1" type="ORF">O6H91_06G108000</name>
</gene>
<keyword evidence="2" id="KW-1185">Reference proteome</keyword>
<protein>
    <submittedName>
        <fullName evidence="1">Uncharacterized protein</fullName>
    </submittedName>
</protein>
<comment type="caution">
    <text evidence="1">The sequence shown here is derived from an EMBL/GenBank/DDBJ whole genome shotgun (WGS) entry which is preliminary data.</text>
</comment>
<reference evidence="2" key="1">
    <citation type="journal article" date="2024" name="Proc. Natl. Acad. Sci. U.S.A.">
        <title>Extraordinary preservation of gene collinearity over three hundred million years revealed in homosporous lycophytes.</title>
        <authorList>
            <person name="Li C."/>
            <person name="Wickell D."/>
            <person name="Kuo L.Y."/>
            <person name="Chen X."/>
            <person name="Nie B."/>
            <person name="Liao X."/>
            <person name="Peng D."/>
            <person name="Ji J."/>
            <person name="Jenkins J."/>
            <person name="Williams M."/>
            <person name="Shu S."/>
            <person name="Plott C."/>
            <person name="Barry K."/>
            <person name="Rajasekar S."/>
            <person name="Grimwood J."/>
            <person name="Han X."/>
            <person name="Sun S."/>
            <person name="Hou Z."/>
            <person name="He W."/>
            <person name="Dai G."/>
            <person name="Sun C."/>
            <person name="Schmutz J."/>
            <person name="Leebens-Mack J.H."/>
            <person name="Li F.W."/>
            <person name="Wang L."/>
        </authorList>
    </citation>
    <scope>NUCLEOTIDE SEQUENCE [LARGE SCALE GENOMIC DNA]</scope>
    <source>
        <strain evidence="2">cv. PW_Plant_1</strain>
    </source>
</reference>
<dbReference type="Proteomes" id="UP001162992">
    <property type="component" value="Chromosome 6"/>
</dbReference>
<accession>A0ACC2DHN9</accession>
<dbReference type="EMBL" id="CM055097">
    <property type="protein sequence ID" value="KAJ7553673.1"/>
    <property type="molecule type" value="Genomic_DNA"/>
</dbReference>
<name>A0ACC2DHN9_DIPCM</name>
<organism evidence="1 2">
    <name type="scientific">Diphasiastrum complanatum</name>
    <name type="common">Issler's clubmoss</name>
    <name type="synonym">Lycopodium complanatum</name>
    <dbReference type="NCBI Taxonomy" id="34168"/>
    <lineage>
        <taxon>Eukaryota</taxon>
        <taxon>Viridiplantae</taxon>
        <taxon>Streptophyta</taxon>
        <taxon>Embryophyta</taxon>
        <taxon>Tracheophyta</taxon>
        <taxon>Lycopodiopsida</taxon>
        <taxon>Lycopodiales</taxon>
        <taxon>Lycopodiaceae</taxon>
        <taxon>Lycopodioideae</taxon>
        <taxon>Diphasiastrum</taxon>
    </lineage>
</organism>
<evidence type="ECO:0000313" key="2">
    <source>
        <dbReference type="Proteomes" id="UP001162992"/>
    </source>
</evidence>
<evidence type="ECO:0000313" key="1">
    <source>
        <dbReference type="EMBL" id="KAJ7553673.1"/>
    </source>
</evidence>